<evidence type="ECO:0000256" key="2">
    <source>
        <dbReference type="SAM" id="Phobius"/>
    </source>
</evidence>
<dbReference type="CDD" id="cd12797">
    <property type="entry name" value="M23_peptidase"/>
    <property type="match status" value="1"/>
</dbReference>
<sequence length="337" mass="37357">MKFFRGKKEFTLLFIPDANRRTVRIKLPHYSLYMAPALIVLIWIGIASAFYLLHTNYEQTMSLIKQTFNGQERQLSRQITLKNSELEKLQAGLIDISQQTRAFNAKLEVIKKLKNAAELITLSGKASADGVVVEEAGADIADLHTALLDMGGPEVEITPEDAAILLDGTKQSLTMLVTDLTLMLGTLAETEAMLQEAEHLASITPTLWPVASRQITSRFGMRRDPFTNKPSMHTGMDIASNLNDPVYAAAEGQVILAEWDSQRGNHIRIDHTGGLQTEYLHLNKMLVKNGDKLLKGQLIGLVGTTGRSTGAHLHYEVLKHEVPIDPSPYLTESLPDY</sequence>
<keyword evidence="5" id="KW-1185">Reference proteome</keyword>
<dbReference type="PANTHER" id="PTHR21666:SF289">
    <property type="entry name" value="L-ALA--D-GLU ENDOPEPTIDASE"/>
    <property type="match status" value="1"/>
</dbReference>
<keyword evidence="2" id="KW-0472">Membrane</keyword>
<dbReference type="InterPro" id="IPR050570">
    <property type="entry name" value="Cell_wall_metabolism_enzyme"/>
</dbReference>
<reference evidence="4 5" key="1">
    <citation type="submission" date="2021-03" db="EMBL/GenBank/DDBJ databases">
        <title>Genomic Encyclopedia of Type Strains, Phase IV (KMG-IV): sequencing the most valuable type-strain genomes for metagenomic binning, comparative biology and taxonomic classification.</title>
        <authorList>
            <person name="Goeker M."/>
        </authorList>
    </citation>
    <scope>NUCLEOTIDE SEQUENCE [LARGE SCALE GENOMIC DNA]</scope>
    <source>
        <strain evidence="4 5">DSM 26048</strain>
    </source>
</reference>
<keyword evidence="2" id="KW-1133">Transmembrane helix</keyword>
<keyword evidence="1" id="KW-0732">Signal</keyword>
<proteinExistence type="predicted"/>
<organism evidence="4 5">
    <name type="scientific">Paenibacillus eucommiae</name>
    <dbReference type="NCBI Taxonomy" id="1355755"/>
    <lineage>
        <taxon>Bacteria</taxon>
        <taxon>Bacillati</taxon>
        <taxon>Bacillota</taxon>
        <taxon>Bacilli</taxon>
        <taxon>Bacillales</taxon>
        <taxon>Paenibacillaceae</taxon>
        <taxon>Paenibacillus</taxon>
    </lineage>
</organism>
<dbReference type="PANTHER" id="PTHR21666">
    <property type="entry name" value="PEPTIDASE-RELATED"/>
    <property type="match status" value="1"/>
</dbReference>
<evidence type="ECO:0000313" key="5">
    <source>
        <dbReference type="Proteomes" id="UP001519287"/>
    </source>
</evidence>
<dbReference type="RefSeq" id="WP_245375998.1">
    <property type="nucleotide sequence ID" value="NZ_JAGGLB010000030.1"/>
</dbReference>
<dbReference type="Pfam" id="PF01551">
    <property type="entry name" value="Peptidase_M23"/>
    <property type="match status" value="1"/>
</dbReference>
<protein>
    <submittedName>
        <fullName evidence="4">Septal ring factor EnvC (AmiA/AmiB activator)</fullName>
    </submittedName>
</protein>
<dbReference type="EMBL" id="JAGGLB010000030">
    <property type="protein sequence ID" value="MBP1995021.1"/>
    <property type="molecule type" value="Genomic_DNA"/>
</dbReference>
<name>A0ABS4J7E7_9BACL</name>
<dbReference type="Proteomes" id="UP001519287">
    <property type="component" value="Unassembled WGS sequence"/>
</dbReference>
<keyword evidence="2" id="KW-0812">Transmembrane</keyword>
<dbReference type="Gene3D" id="2.70.70.10">
    <property type="entry name" value="Glucose Permease (Domain IIA)"/>
    <property type="match status" value="1"/>
</dbReference>
<feature type="transmembrane region" description="Helical" evidence="2">
    <location>
        <begin position="30"/>
        <end position="53"/>
    </location>
</feature>
<dbReference type="InterPro" id="IPR011055">
    <property type="entry name" value="Dup_hybrid_motif"/>
</dbReference>
<evidence type="ECO:0000256" key="1">
    <source>
        <dbReference type="ARBA" id="ARBA00022729"/>
    </source>
</evidence>
<feature type="domain" description="M23ase beta-sheet core" evidence="3">
    <location>
        <begin position="232"/>
        <end position="326"/>
    </location>
</feature>
<accession>A0ABS4J7E7</accession>
<evidence type="ECO:0000313" key="4">
    <source>
        <dbReference type="EMBL" id="MBP1995021.1"/>
    </source>
</evidence>
<gene>
    <name evidence="4" type="ORF">J2Z66_006663</name>
</gene>
<dbReference type="SUPFAM" id="SSF51261">
    <property type="entry name" value="Duplicated hybrid motif"/>
    <property type="match status" value="1"/>
</dbReference>
<comment type="caution">
    <text evidence="4">The sequence shown here is derived from an EMBL/GenBank/DDBJ whole genome shotgun (WGS) entry which is preliminary data.</text>
</comment>
<evidence type="ECO:0000259" key="3">
    <source>
        <dbReference type="Pfam" id="PF01551"/>
    </source>
</evidence>
<dbReference type="InterPro" id="IPR016047">
    <property type="entry name" value="M23ase_b-sheet_dom"/>
</dbReference>